<dbReference type="EMBL" id="WJBU01000011">
    <property type="protein sequence ID" value="MRD48201.1"/>
    <property type="molecule type" value="Genomic_DNA"/>
</dbReference>
<dbReference type="AlphaFoldDB" id="A0A844BCH4"/>
<keyword evidence="3" id="KW-1185">Reference proteome</keyword>
<evidence type="ECO:0000313" key="3">
    <source>
        <dbReference type="Proteomes" id="UP000487350"/>
    </source>
</evidence>
<proteinExistence type="predicted"/>
<name>A0A844BCH4_9BURK</name>
<dbReference type="OrthoDB" id="1551288at2"/>
<dbReference type="Proteomes" id="UP000487350">
    <property type="component" value="Unassembled WGS sequence"/>
</dbReference>
<gene>
    <name evidence="2" type="ORF">GHT07_13005</name>
</gene>
<organism evidence="2 3">
    <name type="scientific">Caenimonas koreensis DSM 17982</name>
    <dbReference type="NCBI Taxonomy" id="1121255"/>
    <lineage>
        <taxon>Bacteria</taxon>
        <taxon>Pseudomonadati</taxon>
        <taxon>Pseudomonadota</taxon>
        <taxon>Betaproteobacteria</taxon>
        <taxon>Burkholderiales</taxon>
        <taxon>Comamonadaceae</taxon>
        <taxon>Caenimonas</taxon>
    </lineage>
</organism>
<reference evidence="2 3" key="1">
    <citation type="submission" date="2019-11" db="EMBL/GenBank/DDBJ databases">
        <title>Caenimonas koreensis gen. nov., sp. nov., isolated from activated sludge.</title>
        <authorList>
            <person name="Seung H.R."/>
        </authorList>
    </citation>
    <scope>NUCLEOTIDE SEQUENCE [LARGE SCALE GENOMIC DNA]</scope>
    <source>
        <strain evidence="2 3">EMB320</strain>
    </source>
</reference>
<dbReference type="InterPro" id="IPR018740">
    <property type="entry name" value="DUF2282_membr"/>
</dbReference>
<evidence type="ECO:0000313" key="2">
    <source>
        <dbReference type="EMBL" id="MRD48201.1"/>
    </source>
</evidence>
<dbReference type="RefSeq" id="WP_153585514.1">
    <property type="nucleotide sequence ID" value="NZ_WJBU01000011.1"/>
</dbReference>
<accession>A0A844BCH4</accession>
<feature type="chain" id="PRO_5032653005" evidence="1">
    <location>
        <begin position="22"/>
        <end position="96"/>
    </location>
</feature>
<dbReference type="Pfam" id="PF10048">
    <property type="entry name" value="DUF2282"/>
    <property type="match status" value="1"/>
</dbReference>
<sequence>MNQRAIVAAAALALLSTAALAQPVAPKAGHEKCFGITKAGQNDCANISGTHSCAGQSKTDGNVAEWKYVPAGTCATLKGLTIDQAKAKVAADSKKG</sequence>
<comment type="caution">
    <text evidence="2">The sequence shown here is derived from an EMBL/GenBank/DDBJ whole genome shotgun (WGS) entry which is preliminary data.</text>
</comment>
<keyword evidence="1" id="KW-0732">Signal</keyword>
<protein>
    <submittedName>
        <fullName evidence="2">DUF2282 domain-containing protein</fullName>
    </submittedName>
</protein>
<feature type="signal peptide" evidence="1">
    <location>
        <begin position="1"/>
        <end position="21"/>
    </location>
</feature>
<evidence type="ECO:0000256" key="1">
    <source>
        <dbReference type="SAM" id="SignalP"/>
    </source>
</evidence>